<evidence type="ECO:0000256" key="2">
    <source>
        <dbReference type="ARBA" id="ARBA00006434"/>
    </source>
</evidence>
<keyword evidence="3" id="KW-0813">Transport</keyword>
<evidence type="ECO:0000256" key="1">
    <source>
        <dbReference type="ARBA" id="ARBA00004651"/>
    </source>
</evidence>
<dbReference type="PANTHER" id="PTHR42985">
    <property type="entry name" value="SODIUM-COUPLED MONOCARBOXYLATE TRANSPORTER"/>
    <property type="match status" value="1"/>
</dbReference>
<dbReference type="PROSITE" id="PS50283">
    <property type="entry name" value="NA_SOLUT_SYMP_3"/>
    <property type="match status" value="1"/>
</dbReference>
<dbReference type="GO" id="GO:0015293">
    <property type="term" value="F:symporter activity"/>
    <property type="evidence" value="ECO:0007669"/>
    <property type="project" value="TreeGrafter"/>
</dbReference>
<dbReference type="InterPro" id="IPR051163">
    <property type="entry name" value="Sodium:Solute_Symporter_SSF"/>
</dbReference>
<evidence type="ECO:0000313" key="13">
    <source>
        <dbReference type="EMBL" id="KAF7276360.1"/>
    </source>
</evidence>
<keyword evidence="15" id="KW-1185">Reference proteome</keyword>
<keyword evidence="4" id="KW-1003">Cell membrane</keyword>
<evidence type="ECO:0000256" key="4">
    <source>
        <dbReference type="ARBA" id="ARBA00022475"/>
    </source>
</evidence>
<evidence type="ECO:0000256" key="8">
    <source>
        <dbReference type="ARBA" id="ARBA00023065"/>
    </source>
</evidence>
<dbReference type="GO" id="GO:0005886">
    <property type="term" value="C:plasma membrane"/>
    <property type="evidence" value="ECO:0007669"/>
    <property type="project" value="UniProtKB-SubCell"/>
</dbReference>
<evidence type="ECO:0000256" key="7">
    <source>
        <dbReference type="ARBA" id="ARBA00023053"/>
    </source>
</evidence>
<evidence type="ECO:0000256" key="3">
    <source>
        <dbReference type="ARBA" id="ARBA00022448"/>
    </source>
</evidence>
<dbReference type="GO" id="GO:0006814">
    <property type="term" value="P:sodium ion transport"/>
    <property type="evidence" value="ECO:0007669"/>
    <property type="project" value="UniProtKB-KW"/>
</dbReference>
<keyword evidence="9 12" id="KW-0472">Membrane</keyword>
<reference evidence="14" key="1">
    <citation type="submission" date="2020-08" db="EMBL/GenBank/DDBJ databases">
        <title>Genome sequencing and assembly of the red palm weevil Rhynchophorus ferrugineus.</title>
        <authorList>
            <person name="Dias G.B."/>
            <person name="Bergman C.M."/>
            <person name="Manee M."/>
        </authorList>
    </citation>
    <scope>NUCLEOTIDE SEQUENCE</scope>
    <source>
        <strain evidence="14">AA-2017</strain>
        <tissue evidence="14">Whole larva</tissue>
    </source>
</reference>
<dbReference type="Gene3D" id="1.20.1730.10">
    <property type="entry name" value="Sodium/glucose cotransporter"/>
    <property type="match status" value="1"/>
</dbReference>
<evidence type="ECO:0008006" key="16">
    <source>
        <dbReference type="Google" id="ProtNLM"/>
    </source>
</evidence>
<dbReference type="EMBL" id="JAACXV010007206">
    <property type="protein sequence ID" value="KAF7276360.1"/>
    <property type="molecule type" value="Genomic_DNA"/>
</dbReference>
<dbReference type="Pfam" id="PF00474">
    <property type="entry name" value="SSF"/>
    <property type="match status" value="1"/>
</dbReference>
<keyword evidence="7" id="KW-0915">Sodium</keyword>
<proteinExistence type="inferred from homology"/>
<name>A0A834IAC9_RHYFE</name>
<dbReference type="InterPro" id="IPR038377">
    <property type="entry name" value="Na/Glc_symporter_sf"/>
</dbReference>
<evidence type="ECO:0000256" key="5">
    <source>
        <dbReference type="ARBA" id="ARBA00022692"/>
    </source>
</evidence>
<comment type="caution">
    <text evidence="14">The sequence shown here is derived from an EMBL/GenBank/DDBJ whole genome shotgun (WGS) entry which is preliminary data.</text>
</comment>
<feature type="transmembrane region" description="Helical" evidence="12">
    <location>
        <begin position="72"/>
        <end position="91"/>
    </location>
</feature>
<accession>A0A834IAC9</accession>
<evidence type="ECO:0000256" key="12">
    <source>
        <dbReference type="SAM" id="Phobius"/>
    </source>
</evidence>
<keyword evidence="5 12" id="KW-0812">Transmembrane</keyword>
<dbReference type="OrthoDB" id="6132759at2759"/>
<sequence>MLAREKDQLLPLLVMTVLGNVPGLPGVCLAGNFSAALSSLSTALNSMSAVVLEDFYKPFIRRPITEKHTAIVMKLTVIFFGAICVGLVFIVEKLGAVLQ</sequence>
<keyword evidence="10" id="KW-0739">Sodium transport</keyword>
<evidence type="ECO:0000256" key="10">
    <source>
        <dbReference type="ARBA" id="ARBA00023201"/>
    </source>
</evidence>
<dbReference type="AlphaFoldDB" id="A0A834IAC9"/>
<evidence type="ECO:0000256" key="11">
    <source>
        <dbReference type="RuleBase" id="RU362091"/>
    </source>
</evidence>
<dbReference type="PANTHER" id="PTHR42985:SF5">
    <property type="entry name" value="FI02094P-RELATED"/>
    <property type="match status" value="1"/>
</dbReference>
<protein>
    <recommendedName>
        <fullName evidence="16">Sodium/solute symporter</fullName>
    </recommendedName>
</protein>
<comment type="similarity">
    <text evidence="2 11">Belongs to the sodium:solute symporter (SSF) (TC 2.A.21) family.</text>
</comment>
<keyword evidence="6 12" id="KW-1133">Transmembrane helix</keyword>
<dbReference type="EMBL" id="JAACXV010001664">
    <property type="protein sequence ID" value="KAF7277487.1"/>
    <property type="molecule type" value="Genomic_DNA"/>
</dbReference>
<feature type="non-terminal residue" evidence="14">
    <location>
        <position position="1"/>
    </location>
</feature>
<dbReference type="Proteomes" id="UP000625711">
    <property type="component" value="Unassembled WGS sequence"/>
</dbReference>
<organism evidence="14 15">
    <name type="scientific">Rhynchophorus ferrugineus</name>
    <name type="common">Red palm weevil</name>
    <name type="synonym">Curculio ferrugineus</name>
    <dbReference type="NCBI Taxonomy" id="354439"/>
    <lineage>
        <taxon>Eukaryota</taxon>
        <taxon>Metazoa</taxon>
        <taxon>Ecdysozoa</taxon>
        <taxon>Arthropoda</taxon>
        <taxon>Hexapoda</taxon>
        <taxon>Insecta</taxon>
        <taxon>Pterygota</taxon>
        <taxon>Neoptera</taxon>
        <taxon>Endopterygota</taxon>
        <taxon>Coleoptera</taxon>
        <taxon>Polyphaga</taxon>
        <taxon>Cucujiformia</taxon>
        <taxon>Curculionidae</taxon>
        <taxon>Dryophthorinae</taxon>
        <taxon>Rhynchophorus</taxon>
    </lineage>
</organism>
<gene>
    <name evidence="14" type="ORF">GWI33_007104</name>
    <name evidence="13" type="ORF">GWI33_010438</name>
</gene>
<keyword evidence="8" id="KW-0406">Ion transport</keyword>
<evidence type="ECO:0000256" key="9">
    <source>
        <dbReference type="ARBA" id="ARBA00023136"/>
    </source>
</evidence>
<dbReference type="InterPro" id="IPR001734">
    <property type="entry name" value="Na/solute_symporter"/>
</dbReference>
<evidence type="ECO:0000256" key="6">
    <source>
        <dbReference type="ARBA" id="ARBA00022989"/>
    </source>
</evidence>
<evidence type="ECO:0000313" key="15">
    <source>
        <dbReference type="Proteomes" id="UP000625711"/>
    </source>
</evidence>
<evidence type="ECO:0000313" key="14">
    <source>
        <dbReference type="EMBL" id="KAF7277487.1"/>
    </source>
</evidence>
<comment type="subcellular location">
    <subcellularLocation>
        <location evidence="1">Cell membrane</location>
        <topology evidence="1">Multi-pass membrane protein</topology>
    </subcellularLocation>
</comment>